<feature type="non-terminal residue" evidence="1">
    <location>
        <position position="1"/>
    </location>
</feature>
<dbReference type="InParanoid" id="A0A1Q3DEF7"/>
<proteinExistence type="predicted"/>
<comment type="caution">
    <text evidence="1">The sequence shown here is derived from an EMBL/GenBank/DDBJ whole genome shotgun (WGS) entry which is preliminary data.</text>
</comment>
<dbReference type="EMBL" id="BDDD01006645">
    <property type="protein sequence ID" value="GAV90815.1"/>
    <property type="molecule type" value="Genomic_DNA"/>
</dbReference>
<dbReference type="AlphaFoldDB" id="A0A1Q3DEF7"/>
<organism evidence="1 2">
    <name type="scientific">Cephalotus follicularis</name>
    <name type="common">Albany pitcher plant</name>
    <dbReference type="NCBI Taxonomy" id="3775"/>
    <lineage>
        <taxon>Eukaryota</taxon>
        <taxon>Viridiplantae</taxon>
        <taxon>Streptophyta</taxon>
        <taxon>Embryophyta</taxon>
        <taxon>Tracheophyta</taxon>
        <taxon>Spermatophyta</taxon>
        <taxon>Magnoliopsida</taxon>
        <taxon>eudicotyledons</taxon>
        <taxon>Gunneridae</taxon>
        <taxon>Pentapetalae</taxon>
        <taxon>rosids</taxon>
        <taxon>fabids</taxon>
        <taxon>Oxalidales</taxon>
        <taxon>Cephalotaceae</taxon>
        <taxon>Cephalotus</taxon>
    </lineage>
</organism>
<evidence type="ECO:0000313" key="1">
    <source>
        <dbReference type="EMBL" id="GAV90815.1"/>
    </source>
</evidence>
<dbReference type="Proteomes" id="UP000187406">
    <property type="component" value="Unassembled WGS sequence"/>
</dbReference>
<gene>
    <name evidence="1" type="ORF">CFOL_v3_34217</name>
</gene>
<feature type="non-terminal residue" evidence="1">
    <location>
        <position position="103"/>
    </location>
</feature>
<protein>
    <submittedName>
        <fullName evidence="1">Uncharacterized protein</fullName>
    </submittedName>
</protein>
<reference evidence="2" key="1">
    <citation type="submission" date="2016-04" db="EMBL/GenBank/DDBJ databases">
        <title>Cephalotus genome sequencing.</title>
        <authorList>
            <person name="Fukushima K."/>
            <person name="Hasebe M."/>
            <person name="Fang X."/>
        </authorList>
    </citation>
    <scope>NUCLEOTIDE SEQUENCE [LARGE SCALE GENOMIC DNA]</scope>
    <source>
        <strain evidence="2">cv. St1</strain>
    </source>
</reference>
<evidence type="ECO:0000313" key="2">
    <source>
        <dbReference type="Proteomes" id="UP000187406"/>
    </source>
</evidence>
<accession>A0A1Q3DEF7</accession>
<name>A0A1Q3DEF7_CEPFO</name>
<sequence>YLPSHHLLKLVEINATITVFVDLTNHLRTVSRRALLSQSLHDSVQFMRRYQAVLVEIVQIERVLQFLIVTIGTATGVEFNELVEVNVAITVLVDLLHYASKLV</sequence>
<keyword evidence="2" id="KW-1185">Reference proteome</keyword>